<organism evidence="1 2">
    <name type="scientific">Panagrolaimus sp. PS1159</name>
    <dbReference type="NCBI Taxonomy" id="55785"/>
    <lineage>
        <taxon>Eukaryota</taxon>
        <taxon>Metazoa</taxon>
        <taxon>Ecdysozoa</taxon>
        <taxon>Nematoda</taxon>
        <taxon>Chromadorea</taxon>
        <taxon>Rhabditida</taxon>
        <taxon>Tylenchina</taxon>
        <taxon>Panagrolaimomorpha</taxon>
        <taxon>Panagrolaimoidea</taxon>
        <taxon>Panagrolaimidae</taxon>
        <taxon>Panagrolaimus</taxon>
    </lineage>
</organism>
<accession>A0AC35F7E6</accession>
<evidence type="ECO:0000313" key="2">
    <source>
        <dbReference type="WBParaSite" id="PS1159_v2.g14574.t1"/>
    </source>
</evidence>
<reference evidence="2" key="1">
    <citation type="submission" date="2022-11" db="UniProtKB">
        <authorList>
            <consortium name="WormBaseParasite"/>
        </authorList>
    </citation>
    <scope>IDENTIFICATION</scope>
</reference>
<dbReference type="Proteomes" id="UP000887580">
    <property type="component" value="Unplaced"/>
</dbReference>
<evidence type="ECO:0000313" key="1">
    <source>
        <dbReference type="Proteomes" id="UP000887580"/>
    </source>
</evidence>
<name>A0AC35F7E6_9BILA</name>
<proteinExistence type="predicted"/>
<sequence>MIPGLSFILENPKSTDKVFWRGITFSSTGISKCGHFPRKFIKIQMGYEIYQKMNENATKHYRKIKKVNVPSIPEMTKNDINESAFNSSNTTDYHTDSGSNASDRNSFYTNSSAPLPGISPTPSRAESCLFDSGATVASFTDDDYSCSETVAVASNPMSRSCSTMMQHANSYGSIAPNYSLASTESYHSSNGFHNARARSHYPTAGSSNSLSSHINNQRSSSSCMIEKNSLHYNGNSRSSSTICPQGSSVPYRLAQPIRNQKNWHKVAEMIQKGVSEMEVLADWLNSLGFSNYLQLFVSQGYDLASIARVTPQDLIALGITQPNHRRQLIQDIHQWNITDGYPSYVPSSNGIRDFLSAIGLSQYIELFETQKYKTIKDLEELSWEDLEDVGVKKLGHMKRLCIALRKLKTNREARKNKNSESNQPSEGNYQQTNDYPTSTLTSRSSTALGDHGSFDSACNTLRKPSRMSMPEQRQRPIAPVLPSHHVSTSSENIKLSSKDITKKSECDSPTIIESQKEHHFSLDTRKPTKLNLITKDQILSKLDDIENDDALSISLADDIPPSPAPISCNSALERIYAIKNHRPNNNNFEMYQGNYQLINGSNGLPVTSHLRYHHNDEPYINDVDHLNDLGQMLRDLTDELDAKLNPCGSTAV</sequence>
<protein>
    <submittedName>
        <fullName evidence="2">SAM domain-containing protein</fullName>
    </submittedName>
</protein>
<dbReference type="WBParaSite" id="PS1159_v2.g14574.t1">
    <property type="protein sequence ID" value="PS1159_v2.g14574.t1"/>
    <property type="gene ID" value="PS1159_v2.g14574"/>
</dbReference>